<accession>A0AA39LIV8</accession>
<protein>
    <submittedName>
        <fullName evidence="2">Uncharacterized protein</fullName>
    </submittedName>
</protein>
<evidence type="ECO:0000256" key="1">
    <source>
        <dbReference type="SAM" id="MobiDB-lite"/>
    </source>
</evidence>
<comment type="caution">
    <text evidence="2">The sequence shown here is derived from an EMBL/GenBank/DDBJ whole genome shotgun (WGS) entry which is preliminary data.</text>
</comment>
<gene>
    <name evidence="2" type="ORF">QR680_002999</name>
</gene>
<keyword evidence="3" id="KW-1185">Reference proteome</keyword>
<dbReference type="Proteomes" id="UP001175271">
    <property type="component" value="Unassembled WGS sequence"/>
</dbReference>
<feature type="region of interest" description="Disordered" evidence="1">
    <location>
        <begin position="1"/>
        <end position="78"/>
    </location>
</feature>
<sequence>MSSQITEEDIKSRGNTVTPNETPTDRAMDAANGDQSTDTTNNQESESFWVRWAGPHRSTEPSPEIPMPTPNVPPPPPPPPPHPHILFCKACGLHTKRCAICEKKGESVTEHKRCLHDRIVHENMNEEYFRCRCCGHKTYLYKNKNCWRVCPHIGPGRENAALYKCVICGTHFQPRRSARLEHSEGR</sequence>
<evidence type="ECO:0000313" key="2">
    <source>
        <dbReference type="EMBL" id="KAK0399346.1"/>
    </source>
</evidence>
<reference evidence="2" key="1">
    <citation type="submission" date="2023-06" db="EMBL/GenBank/DDBJ databases">
        <title>Genomic analysis of the entomopathogenic nematode Steinernema hermaphroditum.</title>
        <authorList>
            <person name="Schwarz E.M."/>
            <person name="Heppert J.K."/>
            <person name="Baniya A."/>
            <person name="Schwartz H.T."/>
            <person name="Tan C.-H."/>
            <person name="Antoshechkin I."/>
            <person name="Sternberg P.W."/>
            <person name="Goodrich-Blair H."/>
            <person name="Dillman A.R."/>
        </authorList>
    </citation>
    <scope>NUCLEOTIDE SEQUENCE</scope>
    <source>
        <strain evidence="2">PS9179</strain>
        <tissue evidence="2">Whole animal</tissue>
    </source>
</reference>
<dbReference type="EMBL" id="JAUCMV010000005">
    <property type="protein sequence ID" value="KAK0399346.1"/>
    <property type="molecule type" value="Genomic_DNA"/>
</dbReference>
<feature type="compositionally biased region" description="Polar residues" evidence="1">
    <location>
        <begin position="33"/>
        <end position="46"/>
    </location>
</feature>
<organism evidence="2 3">
    <name type="scientific">Steinernema hermaphroditum</name>
    <dbReference type="NCBI Taxonomy" id="289476"/>
    <lineage>
        <taxon>Eukaryota</taxon>
        <taxon>Metazoa</taxon>
        <taxon>Ecdysozoa</taxon>
        <taxon>Nematoda</taxon>
        <taxon>Chromadorea</taxon>
        <taxon>Rhabditida</taxon>
        <taxon>Tylenchina</taxon>
        <taxon>Panagrolaimomorpha</taxon>
        <taxon>Strongyloidoidea</taxon>
        <taxon>Steinernematidae</taxon>
        <taxon>Steinernema</taxon>
    </lineage>
</organism>
<feature type="compositionally biased region" description="Pro residues" evidence="1">
    <location>
        <begin position="63"/>
        <end position="78"/>
    </location>
</feature>
<evidence type="ECO:0000313" key="3">
    <source>
        <dbReference type="Proteomes" id="UP001175271"/>
    </source>
</evidence>
<name>A0AA39LIV8_9BILA</name>
<feature type="compositionally biased region" description="Polar residues" evidence="1">
    <location>
        <begin position="13"/>
        <end position="22"/>
    </location>
</feature>
<dbReference type="AlphaFoldDB" id="A0AA39LIV8"/>
<proteinExistence type="predicted"/>